<keyword evidence="2" id="KW-0285">Flavoprotein</keyword>
<evidence type="ECO:0000256" key="3">
    <source>
        <dbReference type="ARBA" id="ARBA00022643"/>
    </source>
</evidence>
<evidence type="ECO:0000256" key="1">
    <source>
        <dbReference type="ARBA" id="ARBA00001917"/>
    </source>
</evidence>
<evidence type="ECO:0000313" key="6">
    <source>
        <dbReference type="EMBL" id="CAF4219948.1"/>
    </source>
</evidence>
<name>A0A820CC00_9BILA</name>
<evidence type="ECO:0000259" key="5">
    <source>
        <dbReference type="PROSITE" id="PS51349"/>
    </source>
</evidence>
<comment type="caution">
    <text evidence="6">The sequence shown here is derived from an EMBL/GenBank/DDBJ whole genome shotgun (WGS) entry which is preliminary data.</text>
</comment>
<feature type="non-terminal residue" evidence="6">
    <location>
        <position position="175"/>
    </location>
</feature>
<dbReference type="Pfam" id="PF01070">
    <property type="entry name" value="FMN_dh"/>
    <property type="match status" value="1"/>
</dbReference>
<protein>
    <recommendedName>
        <fullName evidence="5">FMN hydroxy acid dehydrogenase domain-containing protein</fullName>
    </recommendedName>
</protein>
<dbReference type="Gene3D" id="3.20.20.70">
    <property type="entry name" value="Aldolase class I"/>
    <property type="match status" value="1"/>
</dbReference>
<organism evidence="6 7">
    <name type="scientific">Adineta steineri</name>
    <dbReference type="NCBI Taxonomy" id="433720"/>
    <lineage>
        <taxon>Eukaryota</taxon>
        <taxon>Metazoa</taxon>
        <taxon>Spiralia</taxon>
        <taxon>Gnathifera</taxon>
        <taxon>Rotifera</taxon>
        <taxon>Eurotatoria</taxon>
        <taxon>Bdelloidea</taxon>
        <taxon>Adinetida</taxon>
        <taxon>Adinetidae</taxon>
        <taxon>Adineta</taxon>
    </lineage>
</organism>
<sequence>MQNINTKSYRALLNIEDYHQRAKEKLSQMAYDYYSSGSDDQITLTDNQEAFRRIKLRPKILIDVSENLTTNSISCKTQILNSTTTISFPFIIAPTAFHRLANDEHGELATVRAAVACSTIMCVSTMATIHMEAIANEHQRYIKEKFPQSQSQLWYQLYVFQNRQFTQKLIEQAER</sequence>
<evidence type="ECO:0000256" key="2">
    <source>
        <dbReference type="ARBA" id="ARBA00022630"/>
    </source>
</evidence>
<evidence type="ECO:0000313" key="7">
    <source>
        <dbReference type="Proteomes" id="UP000663844"/>
    </source>
</evidence>
<dbReference type="InterPro" id="IPR000262">
    <property type="entry name" value="FMN-dep_DH"/>
</dbReference>
<dbReference type="GO" id="GO:0016491">
    <property type="term" value="F:oxidoreductase activity"/>
    <property type="evidence" value="ECO:0007669"/>
    <property type="project" value="UniProtKB-KW"/>
</dbReference>
<proteinExistence type="predicted"/>
<gene>
    <name evidence="6" type="ORF">OXD698_LOCUS41819</name>
</gene>
<dbReference type="Proteomes" id="UP000663844">
    <property type="component" value="Unassembled WGS sequence"/>
</dbReference>
<feature type="domain" description="FMN hydroxy acid dehydrogenase" evidence="5">
    <location>
        <begin position="7"/>
        <end position="175"/>
    </location>
</feature>
<dbReference type="InterPro" id="IPR013785">
    <property type="entry name" value="Aldolase_TIM"/>
</dbReference>
<dbReference type="SUPFAM" id="SSF51395">
    <property type="entry name" value="FMN-linked oxidoreductases"/>
    <property type="match status" value="1"/>
</dbReference>
<dbReference type="EMBL" id="CAJOAZ010010390">
    <property type="protein sequence ID" value="CAF4219948.1"/>
    <property type="molecule type" value="Genomic_DNA"/>
</dbReference>
<accession>A0A820CC00</accession>
<dbReference type="PANTHER" id="PTHR10578">
    <property type="entry name" value="S -2-HYDROXY-ACID OXIDASE-RELATED"/>
    <property type="match status" value="1"/>
</dbReference>
<keyword evidence="3" id="KW-0288">FMN</keyword>
<dbReference type="PANTHER" id="PTHR10578:SF107">
    <property type="entry name" value="2-HYDROXYACID OXIDASE 1"/>
    <property type="match status" value="1"/>
</dbReference>
<dbReference type="InterPro" id="IPR037396">
    <property type="entry name" value="FMN_HAD"/>
</dbReference>
<keyword evidence="4" id="KW-0560">Oxidoreductase</keyword>
<reference evidence="6" key="1">
    <citation type="submission" date="2021-02" db="EMBL/GenBank/DDBJ databases">
        <authorList>
            <person name="Nowell W R."/>
        </authorList>
    </citation>
    <scope>NUCLEOTIDE SEQUENCE</scope>
</reference>
<dbReference type="AlphaFoldDB" id="A0A820CC00"/>
<dbReference type="PROSITE" id="PS51349">
    <property type="entry name" value="FMN_HYDROXY_ACID_DH_2"/>
    <property type="match status" value="1"/>
</dbReference>
<comment type="cofactor">
    <cofactor evidence="1">
        <name>FMN</name>
        <dbReference type="ChEBI" id="CHEBI:58210"/>
    </cofactor>
</comment>
<evidence type="ECO:0000256" key="4">
    <source>
        <dbReference type="ARBA" id="ARBA00023002"/>
    </source>
</evidence>